<gene>
    <name evidence="1" type="ORF">DACRYDRAFT_104340</name>
</gene>
<evidence type="ECO:0000313" key="1">
    <source>
        <dbReference type="EMBL" id="EJU05852.1"/>
    </source>
</evidence>
<dbReference type="GeneID" id="63682970"/>
<keyword evidence="2" id="KW-1185">Reference proteome</keyword>
<dbReference type="HOGENOM" id="CLU_1767987_0_0_1"/>
<organism evidence="1 2">
    <name type="scientific">Dacryopinax primogenitus (strain DJM 731)</name>
    <name type="common">Brown rot fungus</name>
    <dbReference type="NCBI Taxonomy" id="1858805"/>
    <lineage>
        <taxon>Eukaryota</taxon>
        <taxon>Fungi</taxon>
        <taxon>Dikarya</taxon>
        <taxon>Basidiomycota</taxon>
        <taxon>Agaricomycotina</taxon>
        <taxon>Dacrymycetes</taxon>
        <taxon>Dacrymycetales</taxon>
        <taxon>Dacrymycetaceae</taxon>
        <taxon>Dacryopinax</taxon>
    </lineage>
</organism>
<dbReference type="Proteomes" id="UP000030653">
    <property type="component" value="Unassembled WGS sequence"/>
</dbReference>
<dbReference type="AlphaFoldDB" id="M5GEZ8"/>
<sequence>MRGPMMIIGYTVTSESLDEFAHEVECPLTDIVGLGNALTERLDTKIVVARALEKQRLNHKCFYLIPGGFDIPIDPTMTDRLLLYKEFQEKVAHVPRGFKQLPKLLWLLEPDLNYFIVGGENTEVRLSTDGEDGDEHDCVTKLRFLSM</sequence>
<name>M5GEZ8_DACPD</name>
<reference evidence="1 2" key="1">
    <citation type="journal article" date="2012" name="Science">
        <title>The Paleozoic origin of enzymatic lignin decomposition reconstructed from 31 fungal genomes.</title>
        <authorList>
            <person name="Floudas D."/>
            <person name="Binder M."/>
            <person name="Riley R."/>
            <person name="Barry K."/>
            <person name="Blanchette R.A."/>
            <person name="Henrissat B."/>
            <person name="Martinez A.T."/>
            <person name="Otillar R."/>
            <person name="Spatafora J.W."/>
            <person name="Yadav J.S."/>
            <person name="Aerts A."/>
            <person name="Benoit I."/>
            <person name="Boyd A."/>
            <person name="Carlson A."/>
            <person name="Copeland A."/>
            <person name="Coutinho P.M."/>
            <person name="de Vries R.P."/>
            <person name="Ferreira P."/>
            <person name="Findley K."/>
            <person name="Foster B."/>
            <person name="Gaskell J."/>
            <person name="Glotzer D."/>
            <person name="Gorecki P."/>
            <person name="Heitman J."/>
            <person name="Hesse C."/>
            <person name="Hori C."/>
            <person name="Igarashi K."/>
            <person name="Jurgens J.A."/>
            <person name="Kallen N."/>
            <person name="Kersten P."/>
            <person name="Kohler A."/>
            <person name="Kuees U."/>
            <person name="Kumar T.K.A."/>
            <person name="Kuo A."/>
            <person name="LaButti K."/>
            <person name="Larrondo L.F."/>
            <person name="Lindquist E."/>
            <person name="Ling A."/>
            <person name="Lombard V."/>
            <person name="Lucas S."/>
            <person name="Lundell T."/>
            <person name="Martin R."/>
            <person name="McLaughlin D.J."/>
            <person name="Morgenstern I."/>
            <person name="Morin E."/>
            <person name="Murat C."/>
            <person name="Nagy L.G."/>
            <person name="Nolan M."/>
            <person name="Ohm R.A."/>
            <person name="Patyshakuliyeva A."/>
            <person name="Rokas A."/>
            <person name="Ruiz-Duenas F.J."/>
            <person name="Sabat G."/>
            <person name="Salamov A."/>
            <person name="Samejima M."/>
            <person name="Schmutz J."/>
            <person name="Slot J.C."/>
            <person name="St John F."/>
            <person name="Stenlid J."/>
            <person name="Sun H."/>
            <person name="Sun S."/>
            <person name="Syed K."/>
            <person name="Tsang A."/>
            <person name="Wiebenga A."/>
            <person name="Young D."/>
            <person name="Pisabarro A."/>
            <person name="Eastwood D.C."/>
            <person name="Martin F."/>
            <person name="Cullen D."/>
            <person name="Grigoriev I.V."/>
            <person name="Hibbett D.S."/>
        </authorList>
    </citation>
    <scope>NUCLEOTIDE SEQUENCE [LARGE SCALE GENOMIC DNA]</scope>
    <source>
        <strain evidence="1 2">DJM-731 SS1</strain>
    </source>
</reference>
<protein>
    <submittedName>
        <fullName evidence="1">Uncharacterized protein</fullName>
    </submittedName>
</protein>
<accession>M5GEZ8</accession>
<proteinExistence type="predicted"/>
<evidence type="ECO:0000313" key="2">
    <source>
        <dbReference type="Proteomes" id="UP000030653"/>
    </source>
</evidence>
<dbReference type="RefSeq" id="XP_040632746.1">
    <property type="nucleotide sequence ID" value="XM_040767908.1"/>
</dbReference>
<dbReference type="OrthoDB" id="3402234at2759"/>
<dbReference type="EMBL" id="JH795856">
    <property type="protein sequence ID" value="EJU05852.1"/>
    <property type="molecule type" value="Genomic_DNA"/>
</dbReference>